<dbReference type="Proteomes" id="UP001223829">
    <property type="component" value="Unassembled WGS sequence"/>
</dbReference>
<dbReference type="EMBL" id="JASMQD010000004">
    <property type="protein sequence ID" value="MDK2698267.1"/>
    <property type="molecule type" value="Genomic_DNA"/>
</dbReference>
<reference evidence="5" key="6">
    <citation type="submission" date="2020-09" db="EMBL/GenBank/DDBJ databases">
        <authorList>
            <consortium name="NCBI Pathogen Detection Project"/>
        </authorList>
    </citation>
    <scope>NUCLEOTIDE SEQUENCE</scope>
    <source>
        <strain evidence="5">489-16</strain>
        <strain evidence="4">AMC_487</strain>
    </source>
</reference>
<dbReference type="Proteomes" id="UP000859822">
    <property type="component" value="Unassembled WGS sequence"/>
</dbReference>
<reference evidence="3 13" key="4">
    <citation type="submission" date="2018-08" db="EMBL/GenBank/DDBJ databases">
        <authorList>
            <consortium name="GenomeTrakr network: Whole genome sequencing for foodborne pathogen traceback"/>
        </authorList>
    </citation>
    <scope>NUCLEOTIDE SEQUENCE [LARGE SCALE GENOMIC DNA]</scope>
    <source>
        <strain evidence="3 13">AZ-TG73583</strain>
    </source>
</reference>
<dbReference type="Proteomes" id="UP001295884">
    <property type="component" value="Plasmid pS84-3"/>
</dbReference>
<evidence type="ECO:0000313" key="11">
    <source>
        <dbReference type="Proteomes" id="UP000253687"/>
    </source>
</evidence>
<evidence type="ECO:0000256" key="1">
    <source>
        <dbReference type="SAM" id="Phobius"/>
    </source>
</evidence>
<evidence type="ECO:0000313" key="3">
    <source>
        <dbReference type="EMBL" id="EFL9839384.1"/>
    </source>
</evidence>
<dbReference type="AlphaFoldDB" id="A0A0L6XSL4"/>
<dbReference type="EMBL" id="DABUHV010000048">
    <property type="protein sequence ID" value="HAN4356246.1"/>
    <property type="molecule type" value="Genomic_DNA"/>
</dbReference>
<evidence type="ECO:0000313" key="6">
    <source>
        <dbReference type="EMBL" id="MDK2698267.1"/>
    </source>
</evidence>
<dbReference type="GeneID" id="39484614"/>
<evidence type="ECO:0000313" key="14">
    <source>
        <dbReference type="Proteomes" id="UP001295884"/>
    </source>
</evidence>
<organism evidence="7 12">
    <name type="scientific">Escherichia coli</name>
    <dbReference type="NCBI Taxonomy" id="562"/>
    <lineage>
        <taxon>Bacteria</taxon>
        <taxon>Pseudomonadati</taxon>
        <taxon>Pseudomonadota</taxon>
        <taxon>Gammaproteobacteria</taxon>
        <taxon>Enterobacterales</taxon>
        <taxon>Enterobacteriaceae</taxon>
        <taxon>Escherichia</taxon>
    </lineage>
</organism>
<dbReference type="Proteomes" id="UP000845800">
    <property type="component" value="Unassembled WGS sequence"/>
</dbReference>
<dbReference type="Proteomes" id="UP000543257">
    <property type="component" value="Unassembled WGS sequence"/>
</dbReference>
<geneLocation type="plasmid" evidence="2 14">
    <name>pS84-3</name>
</geneLocation>
<dbReference type="EMBL" id="QEMT01000134">
    <property type="protein sequence ID" value="PWH49842.1"/>
    <property type="molecule type" value="Genomic_DNA"/>
</dbReference>
<evidence type="ECO:0000313" key="12">
    <source>
        <dbReference type="Proteomes" id="UP000272336"/>
    </source>
</evidence>
<reference evidence="6" key="7">
    <citation type="submission" date="2023-05" db="EMBL/GenBank/DDBJ databases">
        <title>Efficient inhibition of multidrug-resistant Escherichia coli by a new antibiotic combination.</title>
        <authorList>
            <person name="Lin T."/>
        </authorList>
    </citation>
    <scope>NUCLEOTIDE SEQUENCE</scope>
    <source>
        <strain evidence="6">YmmD45</strain>
    </source>
</reference>
<evidence type="ECO:0000313" key="5">
    <source>
        <dbReference type="EMBL" id="HAN4356246.1"/>
    </source>
</evidence>
<accession>A0A0L6XSL4</accession>
<evidence type="ECO:0000313" key="4">
    <source>
        <dbReference type="EMBL" id="HAI5335192.1"/>
    </source>
</evidence>
<gene>
    <name evidence="7" type="ORF">D9D43_23180</name>
    <name evidence="8" type="ORF">DD762_28615</name>
    <name evidence="9" type="ORF">DTL43_25850</name>
    <name evidence="3" type="ORF">EN85_004453</name>
    <name evidence="2" type="ORF">FGAS84_51510</name>
    <name evidence="4" type="ORF">HJQ60_005322</name>
    <name evidence="5" type="ORF">IFC14_004805</name>
    <name evidence="6" type="ORF">QO046_29040</name>
</gene>
<dbReference type="EMBL" id="AATJKW010000047">
    <property type="protein sequence ID" value="EFL9839384.1"/>
    <property type="molecule type" value="Genomic_DNA"/>
</dbReference>
<evidence type="ECO:0000313" key="13">
    <source>
        <dbReference type="Proteomes" id="UP000543257"/>
    </source>
</evidence>
<dbReference type="EMBL" id="OY757129">
    <property type="protein sequence ID" value="CAK1262222.1"/>
    <property type="molecule type" value="Genomic_DNA"/>
</dbReference>
<reference evidence="4" key="1">
    <citation type="journal article" date="2018" name="Genome Biol.">
        <title>SKESA: strategic k-mer extension for scrupulous assemblies.</title>
        <authorList>
            <person name="Souvorov A."/>
            <person name="Agarwala R."/>
            <person name="Lipman D.J."/>
        </authorList>
    </citation>
    <scope>NUCLEOTIDE SEQUENCE</scope>
    <source>
        <strain evidence="5">489-16</strain>
        <strain evidence="4">AMC_487</strain>
    </source>
</reference>
<sequence length="184" mass="20668">MNISELISWLSLIIRDLETAAAEYGVNHTDIVHEATQLQVQLCRGKQVTPAQLRALSARLWGARMRLAAQYGQDAPLMNDLAFLSNCLKYDADRLNDRWLYREWISAAESFVLPLVFIIPLLIALCYMMKSGNSGGAELCAALAGAWCTGLTFLYLWAKDPVGLFWSLYSFIPLYLLWCDISPA</sequence>
<protein>
    <submittedName>
        <fullName evidence="7">Uncharacterized protein</fullName>
    </submittedName>
</protein>
<keyword evidence="2" id="KW-0614">Plasmid</keyword>
<evidence type="ECO:0000313" key="7">
    <source>
        <dbReference type="EMBL" id="MGE16434.1"/>
    </source>
</evidence>
<dbReference type="Proteomes" id="UP000253687">
    <property type="component" value="Unassembled WGS sequence"/>
</dbReference>
<evidence type="ECO:0000313" key="10">
    <source>
        <dbReference type="Proteomes" id="UP000245761"/>
    </source>
</evidence>
<keyword evidence="1" id="KW-0812">Transmembrane</keyword>
<keyword evidence="1" id="KW-0472">Membrane</keyword>
<dbReference type="EMBL" id="DABERK010000058">
    <property type="protein sequence ID" value="HAI5335192.1"/>
    <property type="molecule type" value="Genomic_DNA"/>
</dbReference>
<evidence type="ECO:0000313" key="9">
    <source>
        <dbReference type="EMBL" id="RDA31411.1"/>
    </source>
</evidence>
<reference evidence="7 12" key="5">
    <citation type="submission" date="2018-10" db="EMBL/GenBank/DDBJ databases">
        <authorList>
            <consortium name="NARMS: The National Antimicrobial Resistance Monitoring System"/>
        </authorList>
    </citation>
    <scope>NUCLEOTIDE SEQUENCE [LARGE SCALE GENOMIC DNA]</scope>
    <source>
        <strain evidence="7 12">CVM N17EC0060</strain>
    </source>
</reference>
<dbReference type="EMBL" id="RNLZ01000063">
    <property type="protein sequence ID" value="MGE16434.1"/>
    <property type="molecule type" value="Genomic_DNA"/>
</dbReference>
<evidence type="ECO:0000313" key="2">
    <source>
        <dbReference type="EMBL" id="CAK1262222.1"/>
    </source>
</evidence>
<dbReference type="Proteomes" id="UP000245761">
    <property type="component" value="Unassembled WGS sequence"/>
</dbReference>
<reference evidence="2" key="8">
    <citation type="submission" date="2023-10" db="EMBL/GenBank/DDBJ databases">
        <authorList>
            <person name="Leclercq S."/>
        </authorList>
    </citation>
    <scope>NUCLEOTIDE SEQUENCE</scope>
    <source>
        <strain evidence="2">S84</strain>
        <plasmid evidence="2">pS84-3</plasmid>
    </source>
</reference>
<evidence type="ECO:0000313" key="8">
    <source>
        <dbReference type="EMBL" id="PWH49842.1"/>
    </source>
</evidence>
<dbReference type="RefSeq" id="WP_021532699.1">
    <property type="nucleotide sequence ID" value="NZ_AP027815.1"/>
</dbReference>
<feature type="transmembrane region" description="Helical" evidence="1">
    <location>
        <begin position="104"/>
        <end position="127"/>
    </location>
</feature>
<name>A0A0L6XSL4_ECOLX</name>
<proteinExistence type="predicted"/>
<keyword evidence="1" id="KW-1133">Transmembrane helix</keyword>
<reference evidence="8 10" key="2">
    <citation type="submission" date="2018-04" db="EMBL/GenBank/DDBJ databases">
        <title>Draft Genomic Sequencing Of Potential Extraintestinal Pathogenic Escherichia coli B8S56 Isolated from Retail Chicken Skin.</title>
        <authorList>
            <person name="Xu A."/>
            <person name="Tilman S."/>
            <person name="Wisser-Parker K."/>
            <person name="Scullen O.J."/>
            <person name="Sommers C."/>
        </authorList>
    </citation>
    <scope>NUCLEOTIDE SEQUENCE [LARGE SCALE GENOMIC DNA]</scope>
    <source>
        <strain evidence="8 10">B8S56</strain>
    </source>
</reference>
<dbReference type="Proteomes" id="UP000272336">
    <property type="component" value="Unassembled WGS sequence"/>
</dbReference>
<feature type="transmembrane region" description="Helical" evidence="1">
    <location>
        <begin position="164"/>
        <end position="181"/>
    </location>
</feature>
<dbReference type="EMBL" id="QOGZ01000067">
    <property type="protein sequence ID" value="RDA31411.1"/>
    <property type="molecule type" value="Genomic_DNA"/>
</dbReference>
<feature type="transmembrane region" description="Helical" evidence="1">
    <location>
        <begin position="139"/>
        <end position="158"/>
    </location>
</feature>
<reference evidence="9 11" key="3">
    <citation type="submission" date="2018-07" db="EMBL/GenBank/DDBJ databases">
        <title>Whole Genome Sequence Analysis of Avian Pathogenic E. coli - An Australian Perspective.</title>
        <authorList>
            <person name="Cummins M.L."/>
            <person name="Reid C.J."/>
            <person name="Roy Chowdhury P."/>
            <person name="Bushell R."/>
            <person name="Esbert N."/>
            <person name="Tivendale K.A."/>
            <person name="Noormohammadi A.H."/>
            <person name="Islam S."/>
            <person name="Marenda M.S."/>
            <person name="Browning G.F."/>
            <person name="Markham P.F."/>
            <person name="Djordjevic S.P."/>
        </authorList>
    </citation>
    <scope>NUCLEOTIDE SEQUENCE [LARGE SCALE GENOMIC DNA]</scope>
    <source>
        <strain evidence="9 11">AVC211</strain>
    </source>
</reference>